<dbReference type="InterPro" id="IPR027417">
    <property type="entry name" value="P-loop_NTPase"/>
</dbReference>
<gene>
    <name evidence="1" type="ORF">BTMF_LOCUS14816</name>
</gene>
<dbReference type="WBParaSite" id="BTMF_0001684301-mRNA-1">
    <property type="protein sequence ID" value="BTMF_0001684301-mRNA-1"/>
    <property type="gene ID" value="BTMF_0001684301"/>
</dbReference>
<proteinExistence type="predicted"/>
<dbReference type="Gene3D" id="3.40.50.300">
    <property type="entry name" value="P-loop containing nucleotide triphosphate hydrolases"/>
    <property type="match status" value="1"/>
</dbReference>
<dbReference type="Proteomes" id="UP000280834">
    <property type="component" value="Unassembled WGS sequence"/>
</dbReference>
<sequence length="103" mass="11864">MITINNWIGCSDCNETRRQHRARNLQATDSGHHGTSTPISVRGFTDSEFEQMISAGEQLFQIYGHMFDHVLTNANFEASFEQLRNIVNKLEHEPTWVPSDWVD</sequence>
<dbReference type="InterPro" id="IPR050716">
    <property type="entry name" value="MAGUK"/>
</dbReference>
<dbReference type="PANTHER" id="PTHR23122">
    <property type="entry name" value="MEMBRANE-ASSOCIATED GUANYLATE KINASE MAGUK"/>
    <property type="match status" value="1"/>
</dbReference>
<dbReference type="AlphaFoldDB" id="A0A0R3R9Y0"/>
<organism evidence="3">
    <name type="scientific">Brugia timori</name>
    <dbReference type="NCBI Taxonomy" id="42155"/>
    <lineage>
        <taxon>Eukaryota</taxon>
        <taxon>Metazoa</taxon>
        <taxon>Ecdysozoa</taxon>
        <taxon>Nematoda</taxon>
        <taxon>Chromadorea</taxon>
        <taxon>Rhabditida</taxon>
        <taxon>Spirurina</taxon>
        <taxon>Spiruromorpha</taxon>
        <taxon>Filarioidea</taxon>
        <taxon>Onchocercidae</taxon>
        <taxon>Brugia</taxon>
    </lineage>
</organism>
<name>A0A0R3R9Y0_9BILA</name>
<reference evidence="3" key="1">
    <citation type="submission" date="2017-02" db="UniProtKB">
        <authorList>
            <consortium name="WormBaseParasite"/>
        </authorList>
    </citation>
    <scope>IDENTIFICATION</scope>
</reference>
<protein>
    <submittedName>
        <fullName evidence="3">Guanylate kinase-like domain-containing protein</fullName>
    </submittedName>
</protein>
<evidence type="ECO:0000313" key="3">
    <source>
        <dbReference type="WBParaSite" id="BTMF_0001684301-mRNA-1"/>
    </source>
</evidence>
<evidence type="ECO:0000313" key="1">
    <source>
        <dbReference type="EMBL" id="VDO51181.1"/>
    </source>
</evidence>
<evidence type="ECO:0000313" key="2">
    <source>
        <dbReference type="Proteomes" id="UP000280834"/>
    </source>
</evidence>
<dbReference type="STRING" id="42155.A0A0R3R9Y0"/>
<keyword evidence="2" id="KW-1185">Reference proteome</keyword>
<dbReference type="EMBL" id="UZAG01021657">
    <property type="protein sequence ID" value="VDO51181.1"/>
    <property type="molecule type" value="Genomic_DNA"/>
</dbReference>
<accession>A0A0R3R9Y0</accession>
<reference evidence="1 2" key="2">
    <citation type="submission" date="2018-11" db="EMBL/GenBank/DDBJ databases">
        <authorList>
            <consortium name="Pathogen Informatics"/>
        </authorList>
    </citation>
    <scope>NUCLEOTIDE SEQUENCE [LARGE SCALE GENOMIC DNA]</scope>
</reference>
<dbReference type="SUPFAM" id="SSF52540">
    <property type="entry name" value="P-loop containing nucleoside triphosphate hydrolases"/>
    <property type="match status" value="1"/>
</dbReference>